<dbReference type="RefSeq" id="WP_379868324.1">
    <property type="nucleotide sequence ID" value="NZ_JBHTBH010000001.1"/>
</dbReference>
<keyword evidence="2" id="KW-0378">Hydrolase</keyword>
<dbReference type="EMBL" id="JBHTBH010000001">
    <property type="protein sequence ID" value="MFC7326528.1"/>
    <property type="molecule type" value="Genomic_DNA"/>
</dbReference>
<protein>
    <submittedName>
        <fullName evidence="2">PP2C family protein-serine/threonine phosphatase</fullName>
        <ecNumber evidence="2">3.1.3.16</ecNumber>
    </submittedName>
</protein>
<dbReference type="InterPro" id="IPR015655">
    <property type="entry name" value="PP2C"/>
</dbReference>
<dbReference type="SMART" id="SM00331">
    <property type="entry name" value="PP2C_SIG"/>
    <property type="match status" value="1"/>
</dbReference>
<reference evidence="3" key="1">
    <citation type="journal article" date="2019" name="Int. J. Syst. Evol. Microbiol.">
        <title>The Global Catalogue of Microorganisms (GCM) 10K type strain sequencing project: providing services to taxonomists for standard genome sequencing and annotation.</title>
        <authorList>
            <consortium name="The Broad Institute Genomics Platform"/>
            <consortium name="The Broad Institute Genome Sequencing Center for Infectious Disease"/>
            <person name="Wu L."/>
            <person name="Ma J."/>
        </authorList>
    </citation>
    <scope>NUCLEOTIDE SEQUENCE [LARGE SCALE GENOMIC DNA]</scope>
    <source>
        <strain evidence="3">CGMCC 4.7382</strain>
    </source>
</reference>
<dbReference type="Pfam" id="PF13672">
    <property type="entry name" value="PP2C_2"/>
    <property type="match status" value="1"/>
</dbReference>
<dbReference type="PROSITE" id="PS51746">
    <property type="entry name" value="PPM_2"/>
    <property type="match status" value="1"/>
</dbReference>
<dbReference type="CDD" id="cd00143">
    <property type="entry name" value="PP2Cc"/>
    <property type="match status" value="1"/>
</dbReference>
<dbReference type="PANTHER" id="PTHR47992">
    <property type="entry name" value="PROTEIN PHOSPHATASE"/>
    <property type="match status" value="1"/>
</dbReference>
<evidence type="ECO:0000313" key="3">
    <source>
        <dbReference type="Proteomes" id="UP001596540"/>
    </source>
</evidence>
<dbReference type="Proteomes" id="UP001596540">
    <property type="component" value="Unassembled WGS sequence"/>
</dbReference>
<dbReference type="EC" id="3.1.3.16" evidence="2"/>
<dbReference type="Gene3D" id="3.60.40.10">
    <property type="entry name" value="PPM-type phosphatase domain"/>
    <property type="match status" value="1"/>
</dbReference>
<sequence length="255" mass="26480">MGVDGGAVSVTALTHRGAVRQANEDAVVLGALTVAGADMNAPARCVLPVTDPVVVAVADGLGGHAAGEIASEHAVHRMAESGPQLTGPDSIDLLLKHIDEEIKEHAGQHAEFSGMGTTVAGVLLTADGNFWFNVGDSRTYRLQDGRLIQLSEDDSPALPPSEDGKPVTTNFITQSLGGSGASAMVPHVGRDPEPGPGAWLMCSDGLSDLVTLEEMERIIAAADSDESAVQELWRAAMDASGRDNISVLLVRRSTN</sequence>
<feature type="domain" description="PPM-type phosphatase" evidence="1">
    <location>
        <begin position="28"/>
        <end position="252"/>
    </location>
</feature>
<dbReference type="SUPFAM" id="SSF81606">
    <property type="entry name" value="PP2C-like"/>
    <property type="match status" value="1"/>
</dbReference>
<organism evidence="2 3">
    <name type="scientific">Marinactinospora rubrisoli</name>
    <dbReference type="NCBI Taxonomy" id="2715399"/>
    <lineage>
        <taxon>Bacteria</taxon>
        <taxon>Bacillati</taxon>
        <taxon>Actinomycetota</taxon>
        <taxon>Actinomycetes</taxon>
        <taxon>Streptosporangiales</taxon>
        <taxon>Nocardiopsidaceae</taxon>
        <taxon>Marinactinospora</taxon>
    </lineage>
</organism>
<dbReference type="GO" id="GO:0004722">
    <property type="term" value="F:protein serine/threonine phosphatase activity"/>
    <property type="evidence" value="ECO:0007669"/>
    <property type="project" value="UniProtKB-EC"/>
</dbReference>
<dbReference type="SMART" id="SM00332">
    <property type="entry name" value="PP2Cc"/>
    <property type="match status" value="1"/>
</dbReference>
<dbReference type="InterPro" id="IPR001932">
    <property type="entry name" value="PPM-type_phosphatase-like_dom"/>
</dbReference>
<accession>A0ABW2KB29</accession>
<dbReference type="InterPro" id="IPR036457">
    <property type="entry name" value="PPM-type-like_dom_sf"/>
</dbReference>
<name>A0ABW2KB29_9ACTN</name>
<evidence type="ECO:0000313" key="2">
    <source>
        <dbReference type="EMBL" id="MFC7326528.1"/>
    </source>
</evidence>
<comment type="caution">
    <text evidence="2">The sequence shown here is derived from an EMBL/GenBank/DDBJ whole genome shotgun (WGS) entry which is preliminary data.</text>
</comment>
<gene>
    <name evidence="2" type="ORF">ACFQRF_02135</name>
</gene>
<proteinExistence type="predicted"/>
<keyword evidence="3" id="KW-1185">Reference proteome</keyword>
<evidence type="ECO:0000259" key="1">
    <source>
        <dbReference type="PROSITE" id="PS51746"/>
    </source>
</evidence>